<protein>
    <submittedName>
        <fullName evidence="1">Uncharacterized protein</fullName>
    </submittedName>
</protein>
<sequence length="97" mass="11211">MLTPMRFERRKGHESVPEEGSIETFRRRVGGWMTAPEGVDYCPLCWRLEKESPLFSKNVQDASKPTAEFAHQREGTDGWSAICQNRKCRNKVFVPHS</sequence>
<dbReference type="AlphaFoldDB" id="A0A1G2CDI3"/>
<dbReference type="Proteomes" id="UP000178880">
    <property type="component" value="Unassembled WGS sequence"/>
</dbReference>
<dbReference type="STRING" id="1798650.A2945_04930"/>
<name>A0A1G2CDI3_9BACT</name>
<evidence type="ECO:0000313" key="1">
    <source>
        <dbReference type="EMBL" id="OGY99286.1"/>
    </source>
</evidence>
<accession>A0A1G2CDI3</accession>
<organism evidence="1 2">
    <name type="scientific">Candidatus Liptonbacteria bacterium RIFCSPLOWO2_01_FULL_52_25</name>
    <dbReference type="NCBI Taxonomy" id="1798650"/>
    <lineage>
        <taxon>Bacteria</taxon>
        <taxon>Candidatus Liptoniibacteriota</taxon>
    </lineage>
</organism>
<gene>
    <name evidence="1" type="ORF">A2945_04930</name>
</gene>
<evidence type="ECO:0000313" key="2">
    <source>
        <dbReference type="Proteomes" id="UP000178880"/>
    </source>
</evidence>
<comment type="caution">
    <text evidence="1">The sequence shown here is derived from an EMBL/GenBank/DDBJ whole genome shotgun (WGS) entry which is preliminary data.</text>
</comment>
<proteinExistence type="predicted"/>
<dbReference type="EMBL" id="MHLA01000017">
    <property type="protein sequence ID" value="OGY99286.1"/>
    <property type="molecule type" value="Genomic_DNA"/>
</dbReference>
<reference evidence="1 2" key="1">
    <citation type="journal article" date="2016" name="Nat. Commun.">
        <title>Thousands of microbial genomes shed light on interconnected biogeochemical processes in an aquifer system.</title>
        <authorList>
            <person name="Anantharaman K."/>
            <person name="Brown C.T."/>
            <person name="Hug L.A."/>
            <person name="Sharon I."/>
            <person name="Castelle C.J."/>
            <person name="Probst A.J."/>
            <person name="Thomas B.C."/>
            <person name="Singh A."/>
            <person name="Wilkins M.J."/>
            <person name="Karaoz U."/>
            <person name="Brodie E.L."/>
            <person name="Williams K.H."/>
            <person name="Hubbard S.S."/>
            <person name="Banfield J.F."/>
        </authorList>
    </citation>
    <scope>NUCLEOTIDE SEQUENCE [LARGE SCALE GENOMIC DNA]</scope>
</reference>